<name>A0A3D9LBG7_9MICC</name>
<comment type="caution">
    <text evidence="1">The sequence shown here is derived from an EMBL/GenBank/DDBJ whole genome shotgun (WGS) entry which is preliminary data.</text>
</comment>
<accession>A0A3D9LBG7</accession>
<protein>
    <submittedName>
        <fullName evidence="1">Uncharacterized protein</fullName>
    </submittedName>
</protein>
<dbReference type="RefSeq" id="WP_115931776.1">
    <property type="nucleotide sequence ID" value="NZ_QREH01000001.1"/>
</dbReference>
<sequence>MTKFDDVEWITDVSQENHTSRYWDGVCSWAIGTGNISSAANAADNLAENCHETFTHLMQAVTKWNDFREVYGGADKDAVFAAMTPVAEKLQAIKNAGAVFSGAVQVYKASVQDFDDMKVDYDGWAEGWMETYRKVESDHSSLSDDEFTAKYGMSYADKSNAMRTTRDGKEANGPVWVIDHLNAARRDLASTIDGVDMEELGEMDFSHRGESLTQYETPEELAEALADSHIFGGADLSEEEYLAIAEEVFAQYDDLPFDYMDANGVRWSYGPNGELVRTGSPMDPNLNATILAVMNENTDWRQIDLSFDGETTQTVAEMASRFGLNSLGKLTDSTLGKGVIGGWATAIVQLIGTGVNINRYRENLSTAAPLLSESEYDSIVQKYARESLIADGVQIATGAGSAVLTAVLGPGGMVLGFAVTYVATGVTEFIVNEAGDQSWDLDEMQDRYNPDTGEFEVD</sequence>
<gene>
    <name evidence="1" type="ORF">C8E99_1524</name>
</gene>
<evidence type="ECO:0000313" key="1">
    <source>
        <dbReference type="EMBL" id="REE03708.1"/>
    </source>
</evidence>
<dbReference type="EMBL" id="QREH01000001">
    <property type="protein sequence ID" value="REE03708.1"/>
    <property type="molecule type" value="Genomic_DNA"/>
</dbReference>
<keyword evidence="2" id="KW-1185">Reference proteome</keyword>
<organism evidence="1 2">
    <name type="scientific">Citricoccus muralis</name>
    <dbReference type="NCBI Taxonomy" id="169134"/>
    <lineage>
        <taxon>Bacteria</taxon>
        <taxon>Bacillati</taxon>
        <taxon>Actinomycetota</taxon>
        <taxon>Actinomycetes</taxon>
        <taxon>Micrococcales</taxon>
        <taxon>Micrococcaceae</taxon>
        <taxon>Citricoccus</taxon>
    </lineage>
</organism>
<dbReference type="OrthoDB" id="9847001at2"/>
<dbReference type="Proteomes" id="UP000256727">
    <property type="component" value="Unassembled WGS sequence"/>
</dbReference>
<reference evidence="1 2" key="1">
    <citation type="submission" date="2018-07" db="EMBL/GenBank/DDBJ databases">
        <title>Sequencing the genomes of 1000 actinobacteria strains.</title>
        <authorList>
            <person name="Klenk H.-P."/>
        </authorList>
    </citation>
    <scope>NUCLEOTIDE SEQUENCE [LARGE SCALE GENOMIC DNA]</scope>
    <source>
        <strain evidence="1 2">DSM 14442</strain>
    </source>
</reference>
<evidence type="ECO:0000313" key="2">
    <source>
        <dbReference type="Proteomes" id="UP000256727"/>
    </source>
</evidence>
<proteinExistence type="predicted"/>
<dbReference type="AlphaFoldDB" id="A0A3D9LBG7"/>